<name>A0A9P6MES7_9FUNG</name>
<dbReference type="AlphaFoldDB" id="A0A9P6MES7"/>
<comment type="caution">
    <text evidence="1">The sequence shown here is derived from an EMBL/GenBank/DDBJ whole genome shotgun (WGS) entry which is preliminary data.</text>
</comment>
<keyword evidence="2" id="KW-1185">Reference proteome</keyword>
<dbReference type="EMBL" id="JAAAHW010001313">
    <property type="protein sequence ID" value="KAF9995651.1"/>
    <property type="molecule type" value="Genomic_DNA"/>
</dbReference>
<gene>
    <name evidence="1" type="ORF">BGZ65_008718</name>
</gene>
<accession>A0A9P6MES7</accession>
<proteinExistence type="predicted"/>
<reference evidence="1" key="1">
    <citation type="journal article" date="2020" name="Fungal Divers.">
        <title>Resolving the Mortierellaceae phylogeny through synthesis of multi-gene phylogenetics and phylogenomics.</title>
        <authorList>
            <person name="Vandepol N."/>
            <person name="Liber J."/>
            <person name="Desiro A."/>
            <person name="Na H."/>
            <person name="Kennedy M."/>
            <person name="Barry K."/>
            <person name="Grigoriev I.V."/>
            <person name="Miller A.N."/>
            <person name="O'Donnell K."/>
            <person name="Stajich J.E."/>
            <person name="Bonito G."/>
        </authorList>
    </citation>
    <scope>NUCLEOTIDE SEQUENCE</scope>
    <source>
        <strain evidence="1">MES-2147</strain>
    </source>
</reference>
<dbReference type="Proteomes" id="UP000749646">
    <property type="component" value="Unassembled WGS sequence"/>
</dbReference>
<evidence type="ECO:0000313" key="2">
    <source>
        <dbReference type="Proteomes" id="UP000749646"/>
    </source>
</evidence>
<evidence type="ECO:0000313" key="1">
    <source>
        <dbReference type="EMBL" id="KAF9995651.1"/>
    </source>
</evidence>
<protein>
    <submittedName>
        <fullName evidence="1">Uncharacterized protein</fullName>
    </submittedName>
</protein>
<organism evidence="1 2">
    <name type="scientific">Modicella reniformis</name>
    <dbReference type="NCBI Taxonomy" id="1440133"/>
    <lineage>
        <taxon>Eukaryota</taxon>
        <taxon>Fungi</taxon>
        <taxon>Fungi incertae sedis</taxon>
        <taxon>Mucoromycota</taxon>
        <taxon>Mortierellomycotina</taxon>
        <taxon>Mortierellomycetes</taxon>
        <taxon>Mortierellales</taxon>
        <taxon>Mortierellaceae</taxon>
        <taxon>Modicella</taxon>
    </lineage>
</organism>
<sequence length="113" mass="13287">MEINWISEENRPKWVLYVREDYQHIDTNNLLEPWFNTLKNHHLERKRGLRADSIVYMLEGVFRTQNIKVHQGIQLSKYDKKRKAKAMALDFAVAQGMVTENIADSKDVQSAGR</sequence>
<dbReference type="OrthoDB" id="2399838at2759"/>
<feature type="non-terminal residue" evidence="1">
    <location>
        <position position="1"/>
    </location>
</feature>